<name>A0A7I8KED1_SPIIN</name>
<evidence type="ECO:0000256" key="4">
    <source>
        <dbReference type="ARBA" id="ARBA00023002"/>
    </source>
</evidence>
<proteinExistence type="inferred from homology"/>
<dbReference type="GO" id="GO:0005506">
    <property type="term" value="F:iron ion binding"/>
    <property type="evidence" value="ECO:0007669"/>
    <property type="project" value="InterPro"/>
</dbReference>
<dbReference type="Proteomes" id="UP000663760">
    <property type="component" value="Chromosome 5"/>
</dbReference>
<dbReference type="InterPro" id="IPR036396">
    <property type="entry name" value="Cyt_P450_sf"/>
</dbReference>
<gene>
    <name evidence="10" type="ORF">SI8410_05006666</name>
</gene>
<dbReference type="InterPro" id="IPR017972">
    <property type="entry name" value="Cyt_P450_CS"/>
</dbReference>
<dbReference type="GO" id="GO:0004497">
    <property type="term" value="F:monooxygenase activity"/>
    <property type="evidence" value="ECO:0007669"/>
    <property type="project" value="UniProtKB-KW"/>
</dbReference>
<dbReference type="InterPro" id="IPR002401">
    <property type="entry name" value="Cyt_P450_E_grp-I"/>
</dbReference>
<feature type="coiled-coil region" evidence="9">
    <location>
        <begin position="236"/>
        <end position="263"/>
    </location>
</feature>
<accession>A0A7I8KED1</accession>
<dbReference type="InterPro" id="IPR001128">
    <property type="entry name" value="Cyt_P450"/>
</dbReference>
<evidence type="ECO:0000313" key="11">
    <source>
        <dbReference type="Proteomes" id="UP000663760"/>
    </source>
</evidence>
<protein>
    <submittedName>
        <fullName evidence="10">Uncharacterized protein</fullName>
    </submittedName>
</protein>
<evidence type="ECO:0000256" key="5">
    <source>
        <dbReference type="ARBA" id="ARBA00023004"/>
    </source>
</evidence>
<comment type="similarity">
    <text evidence="1 8">Belongs to the cytochrome P450 family.</text>
</comment>
<dbReference type="AlphaFoldDB" id="A0A7I8KED1"/>
<reference evidence="10" key="1">
    <citation type="submission" date="2020-02" db="EMBL/GenBank/DDBJ databases">
        <authorList>
            <person name="Scholz U."/>
            <person name="Mascher M."/>
            <person name="Fiebig A."/>
        </authorList>
    </citation>
    <scope>NUCLEOTIDE SEQUENCE</scope>
</reference>
<dbReference type="OrthoDB" id="2789670at2759"/>
<dbReference type="PROSITE" id="PS00086">
    <property type="entry name" value="CYTOCHROME_P450"/>
    <property type="match status" value="1"/>
</dbReference>
<dbReference type="PANTHER" id="PTHR47955:SF11">
    <property type="entry name" value="4-HYDROXYPHENYLACETALDEHYDE OXIME MONOOXYGENASE"/>
    <property type="match status" value="1"/>
</dbReference>
<dbReference type="SUPFAM" id="SSF48264">
    <property type="entry name" value="Cytochrome P450"/>
    <property type="match status" value="1"/>
</dbReference>
<keyword evidence="9" id="KW-0175">Coiled coil</keyword>
<keyword evidence="11" id="KW-1185">Reference proteome</keyword>
<evidence type="ECO:0000256" key="6">
    <source>
        <dbReference type="ARBA" id="ARBA00023033"/>
    </source>
</evidence>
<evidence type="ECO:0000256" key="1">
    <source>
        <dbReference type="ARBA" id="ARBA00010617"/>
    </source>
</evidence>
<dbReference type="CDD" id="cd11072">
    <property type="entry name" value="CYP71-like"/>
    <property type="match status" value="1"/>
</dbReference>
<dbReference type="PRINTS" id="PR00385">
    <property type="entry name" value="P450"/>
</dbReference>
<dbReference type="GO" id="GO:0020037">
    <property type="term" value="F:heme binding"/>
    <property type="evidence" value="ECO:0007669"/>
    <property type="project" value="InterPro"/>
</dbReference>
<evidence type="ECO:0000256" key="2">
    <source>
        <dbReference type="ARBA" id="ARBA00022617"/>
    </source>
</evidence>
<keyword evidence="6 8" id="KW-0503">Monooxygenase</keyword>
<evidence type="ECO:0000313" key="10">
    <source>
        <dbReference type="EMBL" id="CAA7396003.1"/>
    </source>
</evidence>
<keyword evidence="2 7" id="KW-0349">Heme</keyword>
<dbReference type="FunFam" id="1.10.630.10:FF:000043">
    <property type="entry name" value="Cytochrome P450 99A2"/>
    <property type="match status" value="1"/>
</dbReference>
<keyword evidence="4 8" id="KW-0560">Oxidoreductase</keyword>
<evidence type="ECO:0000256" key="8">
    <source>
        <dbReference type="RuleBase" id="RU000461"/>
    </source>
</evidence>
<keyword evidence="3 7" id="KW-0479">Metal-binding</keyword>
<dbReference type="PRINTS" id="PR00463">
    <property type="entry name" value="EP450I"/>
</dbReference>
<dbReference type="PANTHER" id="PTHR47955">
    <property type="entry name" value="CYTOCHROME P450 FAMILY 71 PROTEIN"/>
    <property type="match status" value="1"/>
</dbReference>
<dbReference type="EMBL" id="LR746268">
    <property type="protein sequence ID" value="CAA7396003.1"/>
    <property type="molecule type" value="Genomic_DNA"/>
</dbReference>
<comment type="cofactor">
    <cofactor evidence="7">
        <name>heme</name>
        <dbReference type="ChEBI" id="CHEBI:30413"/>
    </cofactor>
</comment>
<feature type="binding site" description="axial binding residue" evidence="7">
    <location>
        <position position="453"/>
    </location>
    <ligand>
        <name>heme</name>
        <dbReference type="ChEBI" id="CHEBI:30413"/>
    </ligand>
    <ligandPart>
        <name>Fe</name>
        <dbReference type="ChEBI" id="CHEBI:18248"/>
    </ligandPart>
</feature>
<dbReference type="Gene3D" id="1.10.630.10">
    <property type="entry name" value="Cytochrome P450"/>
    <property type="match status" value="1"/>
</dbReference>
<evidence type="ECO:0000256" key="9">
    <source>
        <dbReference type="SAM" id="Coils"/>
    </source>
</evidence>
<sequence length="522" mass="57734">MDFNAVAALSIPALLFLFPLVFLGLRRSQPLSTRRVPSPPSLPIVGHLYHLLSSPSPPHHVFAHLAEELKTDILILRLGQVPTVVVSSPHLAREVLKTQDHVLASRPALLSAQYLSFGCSDVTFSPLGPYWRQVRRICVSELLSPRRVASFGAIRREEVDHLLRSVAAEAGPNVDMSKRFFALANNVLCRVAFGRRFENGEDGGKMGLVAVLQESQRLFAGFDAAEFFPGILGEVLNAATGLRRRLERNLADLRAVGDQIIREHRKKRIRASGEGGEAENEDFVNVLLRVQNEGGLEVPITDDNLKALVMDMFVAGTDTTSATLEWVMTELSRHPEAMKKAQEEVRAAVAGRKGATVEEIDISHLRYLKAVVKETLRLHPPAPLLVPREATEACVVGEHAVPAGTRVLVNVYALGRSPTVWDRPLEFLPERFEDEEKAQEFRFLPFGGGRRGCPGSTFAQATIELTLAKILFHFDWSLPAGLRPEDVNIDELFGLATRKKTPLLLAATMKADYSLEVRKGDH</sequence>
<organism evidence="10 11">
    <name type="scientific">Spirodela intermedia</name>
    <name type="common">Intermediate duckweed</name>
    <dbReference type="NCBI Taxonomy" id="51605"/>
    <lineage>
        <taxon>Eukaryota</taxon>
        <taxon>Viridiplantae</taxon>
        <taxon>Streptophyta</taxon>
        <taxon>Embryophyta</taxon>
        <taxon>Tracheophyta</taxon>
        <taxon>Spermatophyta</taxon>
        <taxon>Magnoliopsida</taxon>
        <taxon>Liliopsida</taxon>
        <taxon>Araceae</taxon>
        <taxon>Lemnoideae</taxon>
        <taxon>Spirodela</taxon>
    </lineage>
</organism>
<evidence type="ECO:0000256" key="7">
    <source>
        <dbReference type="PIRSR" id="PIRSR602401-1"/>
    </source>
</evidence>
<keyword evidence="5 7" id="KW-0408">Iron</keyword>
<evidence type="ECO:0000256" key="3">
    <source>
        <dbReference type="ARBA" id="ARBA00022723"/>
    </source>
</evidence>
<dbReference type="GO" id="GO:0016705">
    <property type="term" value="F:oxidoreductase activity, acting on paired donors, with incorporation or reduction of molecular oxygen"/>
    <property type="evidence" value="ECO:0007669"/>
    <property type="project" value="InterPro"/>
</dbReference>
<dbReference type="Pfam" id="PF00067">
    <property type="entry name" value="p450"/>
    <property type="match status" value="1"/>
</dbReference>